<proteinExistence type="predicted"/>
<dbReference type="EMBL" id="JAQZAO010000015">
    <property type="protein sequence ID" value="MDD7968809.1"/>
    <property type="molecule type" value="Genomic_DNA"/>
</dbReference>
<evidence type="ECO:0000313" key="3">
    <source>
        <dbReference type="Proteomes" id="UP001300763"/>
    </source>
</evidence>
<reference evidence="2 3" key="1">
    <citation type="submission" date="2023-02" db="EMBL/GenBank/DDBJ databases">
        <title>Genome sequencing required for Actinomycetospora new species description.</title>
        <authorList>
            <person name="Saimee Y."/>
            <person name="Duangmal K."/>
        </authorList>
    </citation>
    <scope>NUCLEOTIDE SEQUENCE [LARGE SCALE GENOMIC DNA]</scope>
    <source>
        <strain evidence="2 3">DW7H6</strain>
    </source>
</reference>
<protein>
    <submittedName>
        <fullName evidence="2">Uncharacterized protein</fullName>
    </submittedName>
</protein>
<dbReference type="Proteomes" id="UP001300763">
    <property type="component" value="Unassembled WGS sequence"/>
</dbReference>
<feature type="region of interest" description="Disordered" evidence="1">
    <location>
        <begin position="162"/>
        <end position="305"/>
    </location>
</feature>
<feature type="compositionally biased region" description="Low complexity" evidence="1">
    <location>
        <begin position="186"/>
        <end position="300"/>
    </location>
</feature>
<gene>
    <name evidence="2" type="ORF">PGB27_25970</name>
</gene>
<feature type="compositionally biased region" description="Low complexity" evidence="1">
    <location>
        <begin position="162"/>
        <end position="172"/>
    </location>
</feature>
<evidence type="ECO:0000256" key="1">
    <source>
        <dbReference type="SAM" id="MobiDB-lite"/>
    </source>
</evidence>
<name>A0ABT5T1C6_9PSEU</name>
<sequence length="346" mass="35189">MSRPADPFRHGALAVAAGALGLAVVLAVPAGASTDPAPRTESWAAELAIEGGDDRDVVLDAGAIRLAGTDVRSGELVLAPRRTAGVVDTVRGVAAADVPAGSSVVVEARGLRGDGGWGAWVTVPREGGARLGGPSTEISVRVLLRREGAGTGPVLRGLWLTTTAVPPTTATRTETRTETRTRTRTETATVTAPTSTSTTSARPTTTTTAQPTTTTTQPTTPTTPTTATTTPRPTTTTTTEPTTTEPTTTTTARPEPTTTTPAPTTTTPTTTTPPTSEPDTTEPTTTTTSTTTPTTTTTTPVVPPAALVPGVPLPTADLPPARPLPAAAPTSSWWGADLLAWLGRAF</sequence>
<comment type="caution">
    <text evidence="2">The sequence shown here is derived from an EMBL/GenBank/DDBJ whole genome shotgun (WGS) entry which is preliminary data.</text>
</comment>
<evidence type="ECO:0000313" key="2">
    <source>
        <dbReference type="EMBL" id="MDD7968809.1"/>
    </source>
</evidence>
<organism evidence="2 3">
    <name type="scientific">Actinomycetospora lemnae</name>
    <dbReference type="NCBI Taxonomy" id="3019891"/>
    <lineage>
        <taxon>Bacteria</taxon>
        <taxon>Bacillati</taxon>
        <taxon>Actinomycetota</taxon>
        <taxon>Actinomycetes</taxon>
        <taxon>Pseudonocardiales</taxon>
        <taxon>Pseudonocardiaceae</taxon>
        <taxon>Actinomycetospora</taxon>
    </lineage>
</organism>
<keyword evidence="3" id="KW-1185">Reference proteome</keyword>
<accession>A0ABT5T1C6</accession>
<feature type="compositionally biased region" description="Basic and acidic residues" evidence="1">
    <location>
        <begin position="173"/>
        <end position="185"/>
    </location>
</feature>
<dbReference type="RefSeq" id="WP_274203336.1">
    <property type="nucleotide sequence ID" value="NZ_JAQZAO010000015.1"/>
</dbReference>